<organism evidence="1">
    <name type="scientific">groundwater metagenome</name>
    <dbReference type="NCBI Taxonomy" id="717931"/>
    <lineage>
        <taxon>unclassified sequences</taxon>
        <taxon>metagenomes</taxon>
        <taxon>ecological metagenomes</taxon>
    </lineage>
</organism>
<protein>
    <submittedName>
        <fullName evidence="1">Uncharacterized protein</fullName>
    </submittedName>
</protein>
<dbReference type="InterPro" id="IPR027417">
    <property type="entry name" value="P-loop_NTPase"/>
</dbReference>
<gene>
    <name evidence="1" type="ORF">MSIBF_A3720006</name>
</gene>
<dbReference type="AlphaFoldDB" id="A0A098EE88"/>
<evidence type="ECO:0000313" key="1">
    <source>
        <dbReference type="EMBL" id="CEG13340.1"/>
    </source>
</evidence>
<name>A0A098EE88_9ZZZZ</name>
<reference evidence="1" key="1">
    <citation type="submission" date="2014-09" db="EMBL/GenBank/DDBJ databases">
        <authorList>
            <person name="Probst J Alexander"/>
        </authorList>
    </citation>
    <scope>NUCLEOTIDE SEQUENCE</scope>
</reference>
<dbReference type="SUPFAM" id="SSF52540">
    <property type="entry name" value="P-loop containing nucleoside triphosphate hydrolases"/>
    <property type="match status" value="1"/>
</dbReference>
<dbReference type="GO" id="GO:0000166">
    <property type="term" value="F:nucleotide binding"/>
    <property type="evidence" value="ECO:0007669"/>
    <property type="project" value="InterPro"/>
</dbReference>
<accession>A0A098EE88</accession>
<sequence length="39" mass="4267">MLSDVGVGPKYVNDIIVVLKAYTTRVGNGLFGMKQIKQI</sequence>
<dbReference type="GO" id="GO:0004019">
    <property type="term" value="F:adenylosuccinate synthase activity"/>
    <property type="evidence" value="ECO:0007669"/>
    <property type="project" value="InterPro"/>
</dbReference>
<dbReference type="EMBL" id="CCXY01000304">
    <property type="protein sequence ID" value="CEG13340.1"/>
    <property type="molecule type" value="Genomic_DNA"/>
</dbReference>
<dbReference type="GO" id="GO:0006164">
    <property type="term" value="P:purine nucleotide biosynthetic process"/>
    <property type="evidence" value="ECO:0007669"/>
    <property type="project" value="InterPro"/>
</dbReference>
<proteinExistence type="predicted"/>